<dbReference type="AlphaFoldDB" id="A0A7G6E871"/>
<evidence type="ECO:0000259" key="1">
    <source>
        <dbReference type="SMART" id="SM00507"/>
    </source>
</evidence>
<dbReference type="Gene3D" id="1.10.30.50">
    <property type="match status" value="1"/>
</dbReference>
<dbReference type="Pfam" id="PF14239">
    <property type="entry name" value="RRXRR"/>
    <property type="match status" value="1"/>
</dbReference>
<reference evidence="2 3" key="1">
    <citation type="journal article" date="2019" name="Front. Microbiol.">
        <title>Thermoanaerosceptrum fracticalcis gen. nov. sp. nov., a Novel Fumarate-Fermenting Microorganism From a Deep Fractured Carbonate Aquifer of the US Great Basin.</title>
        <authorList>
            <person name="Hamilton-Brehm S.D."/>
            <person name="Stewart L.E."/>
            <person name="Zavarin M."/>
            <person name="Caldwell M."/>
            <person name="Lawson P.A."/>
            <person name="Onstott T.C."/>
            <person name="Grzymski J."/>
            <person name="Neveux I."/>
            <person name="Lollar B.S."/>
            <person name="Russell C.E."/>
            <person name="Moser D.P."/>
        </authorList>
    </citation>
    <scope>NUCLEOTIDE SEQUENCE [LARGE SCALE GENOMIC DNA]</scope>
    <source>
        <strain evidence="2 3">DRI-13</strain>
    </source>
</reference>
<dbReference type="InterPro" id="IPR002711">
    <property type="entry name" value="HNH"/>
</dbReference>
<keyword evidence="2" id="KW-0540">Nuclease</keyword>
<dbReference type="OrthoDB" id="9779761at2"/>
<organism evidence="2 3">
    <name type="scientific">Thermanaerosceptrum fracticalcis</name>
    <dbReference type="NCBI Taxonomy" id="1712410"/>
    <lineage>
        <taxon>Bacteria</taxon>
        <taxon>Bacillati</taxon>
        <taxon>Bacillota</taxon>
        <taxon>Clostridia</taxon>
        <taxon>Eubacteriales</taxon>
        <taxon>Peptococcaceae</taxon>
        <taxon>Thermanaerosceptrum</taxon>
    </lineage>
</organism>
<sequence>MVYVLSKEGKPLMPTERHGKMRRLLKEGKARVVKARPFTIQLTYETTKYTQPITLGIDAGNQRVGFSVITEKKELLAGECQLLQVQAERNRERLMYRRQRRNRLRYRKPRFDNRRKPEGWLAPSLQNKLDAHIRLVEKIKSILPITQVIVEVANFDIQAIKNPGIQGVAYQQGEQYNFWNLREYILHRDNHECQNPGCKNRSKNPKLQVHHIGYWKGDYTDKPGNLITLCSKCHRPENHRESKLLWGWQPKVKSFRAETFMSTVRWKLVNTLGCEYTYGYITKSRRTELRLEKSHVSQPPRTEVRGL</sequence>
<dbReference type="NCBIfam" id="NF040563">
    <property type="entry name" value="guided_IscB"/>
    <property type="match status" value="1"/>
</dbReference>
<gene>
    <name evidence="2" type="ORF">BR63_02965</name>
</gene>
<dbReference type="Proteomes" id="UP000515847">
    <property type="component" value="Chromosome"/>
</dbReference>
<dbReference type="SMART" id="SM00507">
    <property type="entry name" value="HNHc"/>
    <property type="match status" value="1"/>
</dbReference>
<keyword evidence="3" id="KW-1185">Reference proteome</keyword>
<dbReference type="KEGG" id="tfr:BR63_02965"/>
<accession>A0A7G6E871</accession>
<evidence type="ECO:0000313" key="2">
    <source>
        <dbReference type="EMBL" id="QNB48275.1"/>
    </source>
</evidence>
<keyword evidence="2" id="KW-0255">Endonuclease</keyword>
<name>A0A7G6E871_THEFR</name>
<protein>
    <submittedName>
        <fullName evidence="2">HNH endonuclease</fullName>
    </submittedName>
</protein>
<dbReference type="InterPro" id="IPR003615">
    <property type="entry name" value="HNH_nuc"/>
</dbReference>
<dbReference type="GO" id="GO:0003676">
    <property type="term" value="F:nucleic acid binding"/>
    <property type="evidence" value="ECO:0007669"/>
    <property type="project" value="InterPro"/>
</dbReference>
<dbReference type="CDD" id="cd00085">
    <property type="entry name" value="HNHc"/>
    <property type="match status" value="1"/>
</dbReference>
<proteinExistence type="predicted"/>
<keyword evidence="2" id="KW-0378">Hydrolase</keyword>
<evidence type="ECO:0000313" key="3">
    <source>
        <dbReference type="Proteomes" id="UP000515847"/>
    </source>
</evidence>
<dbReference type="GO" id="GO:0008270">
    <property type="term" value="F:zinc ion binding"/>
    <property type="evidence" value="ECO:0007669"/>
    <property type="project" value="InterPro"/>
</dbReference>
<dbReference type="InterPro" id="IPR047693">
    <property type="entry name" value="RNA-guided_IscB-like"/>
</dbReference>
<dbReference type="EMBL" id="CP045798">
    <property type="protein sequence ID" value="QNB48275.1"/>
    <property type="molecule type" value="Genomic_DNA"/>
</dbReference>
<dbReference type="GO" id="GO:0004519">
    <property type="term" value="F:endonuclease activity"/>
    <property type="evidence" value="ECO:0007669"/>
    <property type="project" value="UniProtKB-KW"/>
</dbReference>
<feature type="domain" description="HNH nuclease" evidence="1">
    <location>
        <begin position="180"/>
        <end position="235"/>
    </location>
</feature>
<dbReference type="Pfam" id="PF01844">
    <property type="entry name" value="HNH"/>
    <property type="match status" value="1"/>
</dbReference>
<dbReference type="InterPro" id="IPR025938">
    <property type="entry name" value="RRXRR_dom"/>
</dbReference>